<dbReference type="HAMAP" id="MF_00454">
    <property type="entry name" value="FluC"/>
    <property type="match status" value="1"/>
</dbReference>
<keyword evidence="10" id="KW-0406">Ion transport</keyword>
<proteinExistence type="inferred from homology"/>
<feature type="transmembrane region" description="Helical" evidence="10">
    <location>
        <begin position="95"/>
        <end position="117"/>
    </location>
</feature>
<protein>
    <recommendedName>
        <fullName evidence="10">Fluoride-specific ion channel FluC</fullName>
    </recommendedName>
</protein>
<feature type="binding site" evidence="10">
    <location>
        <position position="74"/>
    </location>
    <ligand>
        <name>Na(+)</name>
        <dbReference type="ChEBI" id="CHEBI:29101"/>
        <note>structural</note>
    </ligand>
</feature>
<comment type="similarity">
    <text evidence="7 10">Belongs to the fluoride channel Fluc/FEX (TC 1.A.43) family.</text>
</comment>
<evidence type="ECO:0000313" key="11">
    <source>
        <dbReference type="EMBL" id="PFG41313.1"/>
    </source>
</evidence>
<dbReference type="GO" id="GO:0005886">
    <property type="term" value="C:plasma membrane"/>
    <property type="evidence" value="ECO:0007669"/>
    <property type="project" value="UniProtKB-SubCell"/>
</dbReference>
<comment type="function">
    <text evidence="9 10">Fluoride-specific ion channel. Important for reducing fluoride concentration in the cell, thus reducing its toxicity.</text>
</comment>
<keyword evidence="10" id="KW-0915">Sodium</keyword>
<evidence type="ECO:0000256" key="10">
    <source>
        <dbReference type="HAMAP-Rule" id="MF_00454"/>
    </source>
</evidence>
<evidence type="ECO:0000256" key="7">
    <source>
        <dbReference type="ARBA" id="ARBA00035120"/>
    </source>
</evidence>
<evidence type="ECO:0000256" key="4">
    <source>
        <dbReference type="ARBA" id="ARBA00022989"/>
    </source>
</evidence>
<feature type="transmembrane region" description="Helical" evidence="10">
    <location>
        <begin position="28"/>
        <end position="51"/>
    </location>
</feature>
<comment type="catalytic activity">
    <reaction evidence="8">
        <text>fluoride(in) = fluoride(out)</text>
        <dbReference type="Rhea" id="RHEA:76159"/>
        <dbReference type="ChEBI" id="CHEBI:17051"/>
    </reaction>
    <physiologicalReaction direction="left-to-right" evidence="8">
        <dbReference type="Rhea" id="RHEA:76160"/>
    </physiologicalReaction>
</comment>
<dbReference type="EMBL" id="PDJI01000004">
    <property type="protein sequence ID" value="PFG41313.1"/>
    <property type="molecule type" value="Genomic_DNA"/>
</dbReference>
<comment type="caution">
    <text evidence="11">The sequence shown here is derived from an EMBL/GenBank/DDBJ whole genome shotgun (WGS) entry which is preliminary data.</text>
</comment>
<keyword evidence="5 10" id="KW-0472">Membrane</keyword>
<dbReference type="OrthoDB" id="4408652at2"/>
<feature type="binding site" evidence="10">
    <location>
        <position position="71"/>
    </location>
    <ligand>
        <name>Na(+)</name>
        <dbReference type="ChEBI" id="CHEBI:29101"/>
        <note>structural</note>
    </ligand>
</feature>
<feature type="transmembrane region" description="Helical" evidence="10">
    <location>
        <begin position="63"/>
        <end position="83"/>
    </location>
</feature>
<keyword evidence="6 10" id="KW-0407">Ion channel</keyword>
<keyword evidence="10" id="KW-0813">Transport</keyword>
<dbReference type="Proteomes" id="UP000222106">
    <property type="component" value="Unassembled WGS sequence"/>
</dbReference>
<comment type="activity regulation">
    <text evidence="10">Na(+) is not transported, but it plays an essential structural role and its presence is essential for fluoride channel function.</text>
</comment>
<evidence type="ECO:0000256" key="9">
    <source>
        <dbReference type="ARBA" id="ARBA00049940"/>
    </source>
</evidence>
<keyword evidence="10" id="KW-0479">Metal-binding</keyword>
<keyword evidence="4 10" id="KW-1133">Transmembrane helix</keyword>
<dbReference type="PANTHER" id="PTHR28259">
    <property type="entry name" value="FLUORIDE EXPORT PROTEIN 1-RELATED"/>
    <property type="match status" value="1"/>
</dbReference>
<dbReference type="InterPro" id="IPR003691">
    <property type="entry name" value="FluC"/>
</dbReference>
<gene>
    <name evidence="10" type="primary">fluC</name>
    <name evidence="10" type="synonym">crcB</name>
    <name evidence="11" type="ORF">ATJ97_3863</name>
</gene>
<organism evidence="11 12">
    <name type="scientific">Georgenia soli</name>
    <dbReference type="NCBI Taxonomy" id="638953"/>
    <lineage>
        <taxon>Bacteria</taxon>
        <taxon>Bacillati</taxon>
        <taxon>Actinomycetota</taxon>
        <taxon>Actinomycetes</taxon>
        <taxon>Micrococcales</taxon>
        <taxon>Bogoriellaceae</taxon>
        <taxon>Georgenia</taxon>
    </lineage>
</organism>
<evidence type="ECO:0000256" key="1">
    <source>
        <dbReference type="ARBA" id="ARBA00004651"/>
    </source>
</evidence>
<evidence type="ECO:0000256" key="5">
    <source>
        <dbReference type="ARBA" id="ARBA00023136"/>
    </source>
</evidence>
<evidence type="ECO:0000256" key="2">
    <source>
        <dbReference type="ARBA" id="ARBA00022475"/>
    </source>
</evidence>
<evidence type="ECO:0000313" key="12">
    <source>
        <dbReference type="Proteomes" id="UP000222106"/>
    </source>
</evidence>
<keyword evidence="2 10" id="KW-1003">Cell membrane</keyword>
<comment type="subcellular location">
    <subcellularLocation>
        <location evidence="1 10">Cell membrane</location>
        <topology evidence="1 10">Multi-pass membrane protein</topology>
    </subcellularLocation>
</comment>
<dbReference type="RefSeq" id="WP_098485091.1">
    <property type="nucleotide sequence ID" value="NZ_PDJI01000004.1"/>
</dbReference>
<reference evidence="11 12" key="1">
    <citation type="submission" date="2017-10" db="EMBL/GenBank/DDBJ databases">
        <title>Sequencing the genomes of 1000 actinobacteria strains.</title>
        <authorList>
            <person name="Klenk H.-P."/>
        </authorList>
    </citation>
    <scope>NUCLEOTIDE SEQUENCE [LARGE SCALE GENOMIC DNA]</scope>
    <source>
        <strain evidence="11 12">DSM 21838</strain>
    </source>
</reference>
<dbReference type="PANTHER" id="PTHR28259:SF1">
    <property type="entry name" value="FLUORIDE EXPORT PROTEIN 1-RELATED"/>
    <property type="match status" value="1"/>
</dbReference>
<keyword evidence="3 10" id="KW-0812">Transmembrane</keyword>
<dbReference type="Pfam" id="PF02537">
    <property type="entry name" value="CRCB"/>
    <property type="match status" value="1"/>
</dbReference>
<evidence type="ECO:0000256" key="6">
    <source>
        <dbReference type="ARBA" id="ARBA00023303"/>
    </source>
</evidence>
<dbReference type="AlphaFoldDB" id="A0A2A9ERD0"/>
<dbReference type="GO" id="GO:0062054">
    <property type="term" value="F:fluoride channel activity"/>
    <property type="evidence" value="ECO:0007669"/>
    <property type="project" value="UniProtKB-UniRule"/>
</dbReference>
<evidence type="ECO:0000256" key="8">
    <source>
        <dbReference type="ARBA" id="ARBA00035585"/>
    </source>
</evidence>
<name>A0A2A9ERD0_9MICO</name>
<keyword evidence="12" id="KW-1185">Reference proteome</keyword>
<evidence type="ECO:0000256" key="3">
    <source>
        <dbReference type="ARBA" id="ARBA00022692"/>
    </source>
</evidence>
<dbReference type="GO" id="GO:0140114">
    <property type="term" value="P:cellular detoxification of fluoride"/>
    <property type="evidence" value="ECO:0007669"/>
    <property type="project" value="UniProtKB-UniRule"/>
</dbReference>
<dbReference type="GO" id="GO:0046872">
    <property type="term" value="F:metal ion binding"/>
    <property type="evidence" value="ECO:0007669"/>
    <property type="project" value="UniProtKB-KW"/>
</dbReference>
<accession>A0A2A9ERD0</accession>
<sequence length="132" mass="13769">MVIAAGGALGAVARHGLAVWVPAGPASFPWSTFWTNVAGCLLIGVLMVLVTEVAGRPHRLLRPFVGVGFLGGFTTFSTYAVQAHQLGAAQAPATALAYLFGTLAAALLAVEVGMFLTRWAGRARRPRRGPRA</sequence>